<dbReference type="Proteomes" id="UP000197781">
    <property type="component" value="Chromosome"/>
</dbReference>
<evidence type="ECO:0000313" key="2">
    <source>
        <dbReference type="Proteomes" id="UP000197781"/>
    </source>
</evidence>
<protein>
    <submittedName>
        <fullName evidence="1">Uncharacterized protein</fullName>
    </submittedName>
</protein>
<accession>A0A220MJ81</accession>
<dbReference type="EMBL" id="CP018145">
    <property type="protein sequence ID" value="ASJ54839.1"/>
    <property type="molecule type" value="Genomic_DNA"/>
</dbReference>
<gene>
    <name evidence="1" type="ORF">BP422_15445</name>
</gene>
<organism evidence="1 2">
    <name type="scientific">Brevibacillus formosus</name>
    <dbReference type="NCBI Taxonomy" id="54913"/>
    <lineage>
        <taxon>Bacteria</taxon>
        <taxon>Bacillati</taxon>
        <taxon>Bacillota</taxon>
        <taxon>Bacilli</taxon>
        <taxon>Bacillales</taxon>
        <taxon>Paenibacillaceae</taxon>
        <taxon>Brevibacillus</taxon>
    </lineage>
</organism>
<proteinExistence type="predicted"/>
<name>A0A220MJ81_9BACL</name>
<sequence>MEEIKQMNKDIFRENLLKTIEEISKKKRLIFNDCKFVIEPVKEKDKPLNGADDMMRLNILSKENIGNKQLTLDNTVNLLCGLQPLVPIWIDVFFVEMNENAAIFKLRCSLRFRKPTLLRNAETGHAPFKAIIDEIF</sequence>
<dbReference type="RefSeq" id="WP_088908549.1">
    <property type="nucleotide sequence ID" value="NZ_CP018145.1"/>
</dbReference>
<reference evidence="1 2" key="1">
    <citation type="submission" date="2016-11" db="EMBL/GenBank/DDBJ databases">
        <authorList>
            <person name="Jaros S."/>
            <person name="Januszkiewicz K."/>
            <person name="Wedrychowicz H."/>
        </authorList>
    </citation>
    <scope>NUCLEOTIDE SEQUENCE [LARGE SCALE GENOMIC DNA]</scope>
    <source>
        <strain evidence="1 2">NF2</strain>
    </source>
</reference>
<dbReference type="KEGG" id="bfm:BP422_15445"/>
<evidence type="ECO:0000313" key="1">
    <source>
        <dbReference type="EMBL" id="ASJ54839.1"/>
    </source>
</evidence>
<dbReference type="AlphaFoldDB" id="A0A220MJ81"/>